<dbReference type="Proteomes" id="UP000314982">
    <property type="component" value="Unassembled WGS sequence"/>
</dbReference>
<name>A0A4W5LYH3_9TELE</name>
<protein>
    <submittedName>
        <fullName evidence="2">Uncharacterized protein</fullName>
    </submittedName>
</protein>
<reference evidence="2" key="2">
    <citation type="submission" date="2025-08" db="UniProtKB">
        <authorList>
            <consortium name="Ensembl"/>
        </authorList>
    </citation>
    <scope>IDENTIFICATION</scope>
</reference>
<accession>A0A4W5LYH3</accession>
<feature type="region of interest" description="Disordered" evidence="1">
    <location>
        <begin position="60"/>
        <end position="105"/>
    </location>
</feature>
<evidence type="ECO:0000313" key="3">
    <source>
        <dbReference type="Proteomes" id="UP000314982"/>
    </source>
</evidence>
<evidence type="ECO:0000313" key="2">
    <source>
        <dbReference type="Ensembl" id="ENSHHUP00000031092.1"/>
    </source>
</evidence>
<reference evidence="3" key="1">
    <citation type="submission" date="2018-06" db="EMBL/GenBank/DDBJ databases">
        <title>Genome assembly of Danube salmon.</title>
        <authorList>
            <person name="Macqueen D.J."/>
            <person name="Gundappa M.K."/>
        </authorList>
    </citation>
    <scope>NUCLEOTIDE SEQUENCE [LARGE SCALE GENOMIC DNA]</scope>
</reference>
<reference evidence="2" key="3">
    <citation type="submission" date="2025-09" db="UniProtKB">
        <authorList>
            <consortium name="Ensembl"/>
        </authorList>
    </citation>
    <scope>IDENTIFICATION</scope>
</reference>
<proteinExistence type="predicted"/>
<sequence length="210" mass="22607">MRGLWLCNHHERTLVVPRLALQGIVQYRETIHHNRATSQNSTSTRDRRPARSLIADQYSRMAAEHSTSSDESHCPAPALSSSGPGGGRDPAGPPRRPEGALSSSEVGALRRIDYPASQIPRAVGAGVWGSSSSLQSRGSPCRSSLSSDSERVPVPIPCQPSFSTSSSSFTGRLGQPPRGPLSLHMYSRKNVFLQHSLHTAELQALAQHDG</sequence>
<dbReference type="Ensembl" id="ENSHHUT00000032379.1">
    <property type="protein sequence ID" value="ENSHHUP00000031092.1"/>
    <property type="gene ID" value="ENSHHUG00000019769.1"/>
</dbReference>
<evidence type="ECO:0000256" key="1">
    <source>
        <dbReference type="SAM" id="MobiDB-lite"/>
    </source>
</evidence>
<keyword evidence="3" id="KW-1185">Reference proteome</keyword>
<feature type="region of interest" description="Disordered" evidence="1">
    <location>
        <begin position="127"/>
        <end position="153"/>
    </location>
</feature>
<organism evidence="2 3">
    <name type="scientific">Hucho hucho</name>
    <name type="common">huchen</name>
    <dbReference type="NCBI Taxonomy" id="62062"/>
    <lineage>
        <taxon>Eukaryota</taxon>
        <taxon>Metazoa</taxon>
        <taxon>Chordata</taxon>
        <taxon>Craniata</taxon>
        <taxon>Vertebrata</taxon>
        <taxon>Euteleostomi</taxon>
        <taxon>Actinopterygii</taxon>
        <taxon>Neopterygii</taxon>
        <taxon>Teleostei</taxon>
        <taxon>Protacanthopterygii</taxon>
        <taxon>Salmoniformes</taxon>
        <taxon>Salmonidae</taxon>
        <taxon>Salmoninae</taxon>
        <taxon>Hucho</taxon>
    </lineage>
</organism>
<dbReference type="AlphaFoldDB" id="A0A4W5LYH3"/>
<feature type="compositionally biased region" description="Low complexity" evidence="1">
    <location>
        <begin position="130"/>
        <end position="147"/>
    </location>
</feature>